<dbReference type="Pfam" id="PF13487">
    <property type="entry name" value="HD_5"/>
    <property type="match status" value="1"/>
</dbReference>
<dbReference type="RefSeq" id="WP_072725021.1">
    <property type="nucleotide sequence ID" value="NZ_FQXH01000013.1"/>
</dbReference>
<dbReference type="CDD" id="cd00077">
    <property type="entry name" value="HDc"/>
    <property type="match status" value="1"/>
</dbReference>
<evidence type="ECO:0000313" key="2">
    <source>
        <dbReference type="EMBL" id="SHH26592.1"/>
    </source>
</evidence>
<dbReference type="SUPFAM" id="SSF109604">
    <property type="entry name" value="HD-domain/PDEase-like"/>
    <property type="match status" value="1"/>
</dbReference>
<protein>
    <submittedName>
        <fullName evidence="2">HDOD domain-containing protein</fullName>
    </submittedName>
</protein>
<reference evidence="3" key="1">
    <citation type="submission" date="2016-11" db="EMBL/GenBank/DDBJ databases">
        <authorList>
            <person name="Varghese N."/>
            <person name="Submissions S."/>
        </authorList>
    </citation>
    <scope>NUCLEOTIDE SEQUENCE [LARGE SCALE GENOMIC DNA]</scope>
    <source>
        <strain evidence="3">DSM 15285</strain>
    </source>
</reference>
<dbReference type="InterPro" id="IPR003607">
    <property type="entry name" value="HD/PDEase_dom"/>
</dbReference>
<evidence type="ECO:0000259" key="1">
    <source>
        <dbReference type="PROSITE" id="PS51832"/>
    </source>
</evidence>
<dbReference type="PANTHER" id="PTHR43155">
    <property type="entry name" value="CYCLIC DI-GMP PHOSPHODIESTERASE PA4108-RELATED"/>
    <property type="match status" value="1"/>
</dbReference>
<dbReference type="Proteomes" id="UP000242520">
    <property type="component" value="Unassembled WGS sequence"/>
</dbReference>
<dbReference type="STRING" id="1123350.SAMN02744040_01407"/>
<dbReference type="PANTHER" id="PTHR43155:SF2">
    <property type="entry name" value="CYCLIC DI-GMP PHOSPHODIESTERASE PA4108"/>
    <property type="match status" value="1"/>
</dbReference>
<dbReference type="AlphaFoldDB" id="A0A1M5RJN4"/>
<evidence type="ECO:0000313" key="3">
    <source>
        <dbReference type="Proteomes" id="UP000242520"/>
    </source>
</evidence>
<keyword evidence="3" id="KW-1185">Reference proteome</keyword>
<name>A0A1M5RJN4_9FIRM</name>
<dbReference type="Gene3D" id="1.10.3210.10">
    <property type="entry name" value="Hypothetical protein af1432"/>
    <property type="match status" value="1"/>
</dbReference>
<dbReference type="InterPro" id="IPR037522">
    <property type="entry name" value="HD_GYP_dom"/>
</dbReference>
<dbReference type="OrthoDB" id="9804747at2"/>
<organism evidence="2 3">
    <name type="scientific">Tepidibacter thalassicus DSM 15285</name>
    <dbReference type="NCBI Taxonomy" id="1123350"/>
    <lineage>
        <taxon>Bacteria</taxon>
        <taxon>Bacillati</taxon>
        <taxon>Bacillota</taxon>
        <taxon>Clostridia</taxon>
        <taxon>Peptostreptococcales</taxon>
        <taxon>Peptostreptococcaceae</taxon>
        <taxon>Tepidibacter</taxon>
    </lineage>
</organism>
<feature type="domain" description="HD-GYP" evidence="1">
    <location>
        <begin position="1"/>
        <end position="183"/>
    </location>
</feature>
<sequence>MVMILRKKEQIIEHGYRVASLAKKLAQKIGLSEKEIDYIYLVGLNHDMGKKYLDFKILNKKEMITQKEDVYKKMYVLLSTSIAIEKKMPLYVIKGIMHHCENFDGTGYPYNLKGYKIPIQSRIIRIIDAYDTLMTDNCLNKNFDIQKIIEIMDEEVNNFDINIYLKFKEMLEVDSRNLKKLKVINE</sequence>
<accession>A0A1M5RJN4</accession>
<gene>
    <name evidence="2" type="ORF">SAMN02744040_01407</name>
</gene>
<proteinExistence type="predicted"/>
<dbReference type="PROSITE" id="PS51832">
    <property type="entry name" value="HD_GYP"/>
    <property type="match status" value="1"/>
</dbReference>
<dbReference type="EMBL" id="FQXH01000013">
    <property type="protein sequence ID" value="SHH26592.1"/>
    <property type="molecule type" value="Genomic_DNA"/>
</dbReference>